<dbReference type="RefSeq" id="WP_344815822.1">
    <property type="nucleotide sequence ID" value="NZ_BAABCT010000002.1"/>
</dbReference>
<accession>A0ABP7VJE1</accession>
<dbReference type="Gene3D" id="3.40.50.720">
    <property type="entry name" value="NAD(P)-binding Rossmann-like Domain"/>
    <property type="match status" value="1"/>
</dbReference>
<protein>
    <submittedName>
        <fullName evidence="3">NAD-dependent epimerase/dehydratase family protein</fullName>
    </submittedName>
</protein>
<evidence type="ECO:0000259" key="2">
    <source>
        <dbReference type="Pfam" id="PF01370"/>
    </source>
</evidence>
<evidence type="ECO:0000256" key="1">
    <source>
        <dbReference type="ARBA" id="ARBA00007637"/>
    </source>
</evidence>
<dbReference type="Proteomes" id="UP001500367">
    <property type="component" value="Unassembled WGS sequence"/>
</dbReference>
<evidence type="ECO:0000313" key="3">
    <source>
        <dbReference type="EMBL" id="GAA4068341.1"/>
    </source>
</evidence>
<dbReference type="InterPro" id="IPR036291">
    <property type="entry name" value="NAD(P)-bd_dom_sf"/>
</dbReference>
<dbReference type="EMBL" id="BAABCT010000002">
    <property type="protein sequence ID" value="GAA4068341.1"/>
    <property type="molecule type" value="Genomic_DNA"/>
</dbReference>
<proteinExistence type="inferred from homology"/>
<sequence length="353" mass="39610">MKIVITGGAGFVGSTLCIQLKKKYPGYEIVAFDNLKRRGSELNLIDFQKQGIEFIHGDIRNNEDILAIGNFDVLIEASAEPSVTAGLDSDPTYVINNNLYGSINCFNACVKYKSKLIFLSTSRVYPIEIIEEATFTENDTRFIFNENQKSDGISPKGISERLSLDGARSFYGTTKLSSELFIQEYAAFYGLKAAITRFGVIAGPRQMGKTDQGVVTLWMAKHYWNQSLKYIGYGGTGKQVRDILHVDDLVDLVDLQIHNIEKFEGKIYNVGGGIENSASLKEMTVICEKISGNTIQIDEIPETRTADLRIFVTDNSKIESEIGWKPKKSVETTFQDIYNWIKENEKQLESILK</sequence>
<name>A0ABP7VJE1_9FLAO</name>
<evidence type="ECO:0000313" key="4">
    <source>
        <dbReference type="Proteomes" id="UP001500367"/>
    </source>
</evidence>
<dbReference type="Pfam" id="PF01370">
    <property type="entry name" value="Epimerase"/>
    <property type="match status" value="1"/>
</dbReference>
<keyword evidence="4" id="KW-1185">Reference proteome</keyword>
<dbReference type="SUPFAM" id="SSF51735">
    <property type="entry name" value="NAD(P)-binding Rossmann-fold domains"/>
    <property type="match status" value="1"/>
</dbReference>
<reference evidence="4" key="1">
    <citation type="journal article" date="2019" name="Int. J. Syst. Evol. Microbiol.">
        <title>The Global Catalogue of Microorganisms (GCM) 10K type strain sequencing project: providing services to taxonomists for standard genome sequencing and annotation.</title>
        <authorList>
            <consortium name="The Broad Institute Genomics Platform"/>
            <consortium name="The Broad Institute Genome Sequencing Center for Infectious Disease"/>
            <person name="Wu L."/>
            <person name="Ma J."/>
        </authorList>
    </citation>
    <scope>NUCLEOTIDE SEQUENCE [LARGE SCALE GENOMIC DNA]</scope>
    <source>
        <strain evidence="4">JCM 17069</strain>
    </source>
</reference>
<feature type="domain" description="NAD-dependent epimerase/dehydratase" evidence="2">
    <location>
        <begin position="3"/>
        <end position="271"/>
    </location>
</feature>
<comment type="similarity">
    <text evidence="1">Belongs to the NAD(P)-dependent epimerase/dehydratase family.</text>
</comment>
<dbReference type="InterPro" id="IPR001509">
    <property type="entry name" value="Epimerase_deHydtase"/>
</dbReference>
<dbReference type="PANTHER" id="PTHR43000">
    <property type="entry name" value="DTDP-D-GLUCOSE 4,6-DEHYDRATASE-RELATED"/>
    <property type="match status" value="1"/>
</dbReference>
<comment type="caution">
    <text evidence="3">The sequence shown here is derived from an EMBL/GenBank/DDBJ whole genome shotgun (WGS) entry which is preliminary data.</text>
</comment>
<organism evidence="3 4">
    <name type="scientific">Flavobacterium cheonanense</name>
    <dbReference type="NCBI Taxonomy" id="706183"/>
    <lineage>
        <taxon>Bacteria</taxon>
        <taxon>Pseudomonadati</taxon>
        <taxon>Bacteroidota</taxon>
        <taxon>Flavobacteriia</taxon>
        <taxon>Flavobacteriales</taxon>
        <taxon>Flavobacteriaceae</taxon>
        <taxon>Flavobacterium</taxon>
    </lineage>
</organism>
<gene>
    <name evidence="3" type="ORF">GCM10022389_11850</name>
</gene>